<feature type="chain" id="PRO_5045290251" evidence="1">
    <location>
        <begin position="20"/>
        <end position="226"/>
    </location>
</feature>
<dbReference type="RefSeq" id="WP_346751252.1">
    <property type="nucleotide sequence ID" value="NZ_JAUJEA010000002.1"/>
</dbReference>
<proteinExistence type="predicted"/>
<evidence type="ECO:0000313" key="3">
    <source>
        <dbReference type="Proteomes" id="UP001172082"/>
    </source>
</evidence>
<name>A0ABT8KKI2_9BACT</name>
<comment type="caution">
    <text evidence="2">The sequence shown here is derived from an EMBL/GenBank/DDBJ whole genome shotgun (WGS) entry which is preliminary data.</text>
</comment>
<keyword evidence="3" id="KW-1185">Reference proteome</keyword>
<dbReference type="EMBL" id="JAUJEA010000002">
    <property type="protein sequence ID" value="MDN5201226.1"/>
    <property type="molecule type" value="Genomic_DNA"/>
</dbReference>
<evidence type="ECO:0000256" key="1">
    <source>
        <dbReference type="SAM" id="SignalP"/>
    </source>
</evidence>
<dbReference type="Proteomes" id="UP001172082">
    <property type="component" value="Unassembled WGS sequence"/>
</dbReference>
<gene>
    <name evidence="2" type="ORF">QQ008_07630</name>
</gene>
<organism evidence="2 3">
    <name type="scientific">Splendidivirga corallicola</name>
    <dbReference type="NCBI Taxonomy" id="3051826"/>
    <lineage>
        <taxon>Bacteria</taxon>
        <taxon>Pseudomonadati</taxon>
        <taxon>Bacteroidota</taxon>
        <taxon>Cytophagia</taxon>
        <taxon>Cytophagales</taxon>
        <taxon>Splendidivirgaceae</taxon>
        <taxon>Splendidivirga</taxon>
    </lineage>
</organism>
<sequence length="226" mass="27102">MKKTAIILLLIVGSYNIVAQQHDHPYLVCYQRVAYYSKDIKENYTYKLKQYHKDTDCIQEDSLATQWFREGLRKYNWDYIDNQLRQLIEKYKEEDCKGVLQAPCLILLNVFMINNVLATPEQIKYYADLLDSLDNPDWVVFAHVLKHIKNIEPNYHSELKKKVLARIDQRIETLKETIKREGENKGFNDVITFGEWEENFIYENLTVNQNEVINELKEYRYMIENM</sequence>
<evidence type="ECO:0000313" key="2">
    <source>
        <dbReference type="EMBL" id="MDN5201226.1"/>
    </source>
</evidence>
<protein>
    <submittedName>
        <fullName evidence="2">Uncharacterized protein</fullName>
    </submittedName>
</protein>
<reference evidence="2" key="1">
    <citation type="submission" date="2023-06" db="EMBL/GenBank/DDBJ databases">
        <title>Genomic of Parafulvivirga corallium.</title>
        <authorList>
            <person name="Wang G."/>
        </authorList>
    </citation>
    <scope>NUCLEOTIDE SEQUENCE</scope>
    <source>
        <strain evidence="2">BMA10</strain>
    </source>
</reference>
<accession>A0ABT8KKI2</accession>
<feature type="signal peptide" evidence="1">
    <location>
        <begin position="1"/>
        <end position="19"/>
    </location>
</feature>
<keyword evidence="1" id="KW-0732">Signal</keyword>